<dbReference type="EMBL" id="LJBN01000171">
    <property type="protein sequence ID" value="OOQ85171.1"/>
    <property type="molecule type" value="Genomic_DNA"/>
</dbReference>
<protein>
    <submittedName>
        <fullName evidence="2">Uncharacterized protein</fullName>
    </submittedName>
</protein>
<evidence type="ECO:0000256" key="1">
    <source>
        <dbReference type="SAM" id="MobiDB-lite"/>
    </source>
</evidence>
<comment type="caution">
    <text evidence="2">The sequence shown here is derived from an EMBL/GenBank/DDBJ whole genome shotgun (WGS) entry which is preliminary data.</text>
</comment>
<proteinExistence type="predicted"/>
<reference evidence="3" key="1">
    <citation type="submission" date="2015-09" db="EMBL/GenBank/DDBJ databases">
        <authorList>
            <person name="Fill T.P."/>
            <person name="Baretta J.F."/>
            <person name="de Almeida L.G."/>
            <person name="Rocha M."/>
            <person name="de Souza D.H."/>
            <person name="Malavazi I."/>
            <person name="Cerdeira L.T."/>
            <person name="Hong H."/>
            <person name="Samborskyy M."/>
            <person name="de Vasconcelos A.T."/>
            <person name="Leadlay P."/>
            <person name="Rodrigues-Filho E."/>
        </authorList>
    </citation>
    <scope>NUCLEOTIDE SEQUENCE [LARGE SCALE GENOMIC DNA]</scope>
    <source>
        <strain evidence="3">LaBioMMi 136</strain>
    </source>
</reference>
<accession>A0A1S9RIJ4</accession>
<evidence type="ECO:0000313" key="3">
    <source>
        <dbReference type="Proteomes" id="UP000190744"/>
    </source>
</evidence>
<gene>
    <name evidence="2" type="ORF">PEBR_27142</name>
</gene>
<name>A0A1S9RIJ4_PENBI</name>
<evidence type="ECO:0000313" key="2">
    <source>
        <dbReference type="EMBL" id="OOQ85171.1"/>
    </source>
</evidence>
<feature type="region of interest" description="Disordered" evidence="1">
    <location>
        <begin position="73"/>
        <end position="102"/>
    </location>
</feature>
<dbReference type="AlphaFoldDB" id="A0A1S9RIJ4"/>
<dbReference type="Proteomes" id="UP000190744">
    <property type="component" value="Unassembled WGS sequence"/>
</dbReference>
<sequence length="207" mass="23037">MMPTSTYMWDHLGCPNTPSRSSLSSLSGIPQNTEAYSPNETLQSLFDFFTEINLQQELTGHVTIPTDVLSTYDDGSPRAERTANSSHVPDCSSERLSPDNSLDSQNISGPICRAKYQMYEVSIYWPAIYRIILDGVADAELLPYGPLFFESVTSFLGAAKIAIGVCLPKAWFLYARFVLKVPLFSFETYAYPLAPVYTQSPLPHSEL</sequence>
<organism evidence="2 3">
    <name type="scientific">Penicillium brasilianum</name>
    <dbReference type="NCBI Taxonomy" id="104259"/>
    <lineage>
        <taxon>Eukaryota</taxon>
        <taxon>Fungi</taxon>
        <taxon>Dikarya</taxon>
        <taxon>Ascomycota</taxon>
        <taxon>Pezizomycotina</taxon>
        <taxon>Eurotiomycetes</taxon>
        <taxon>Eurotiomycetidae</taxon>
        <taxon>Eurotiales</taxon>
        <taxon>Aspergillaceae</taxon>
        <taxon>Penicillium</taxon>
    </lineage>
</organism>